<evidence type="ECO:0000313" key="2">
    <source>
        <dbReference type="EMBL" id="CAF0799035.1"/>
    </source>
</evidence>
<gene>
    <name evidence="2" type="ORF">GPM918_LOCUS3412</name>
    <name evidence="3" type="ORF">SRO942_LOCUS3412</name>
</gene>
<dbReference type="Proteomes" id="UP000681722">
    <property type="component" value="Unassembled WGS sequence"/>
</dbReference>
<name>A0A813SNX4_9BILA</name>
<keyword evidence="1" id="KW-0812">Transmembrane</keyword>
<feature type="transmembrane region" description="Helical" evidence="1">
    <location>
        <begin position="391"/>
        <end position="411"/>
    </location>
</feature>
<dbReference type="EMBL" id="CAJNOQ010000421">
    <property type="protein sequence ID" value="CAF0799035.1"/>
    <property type="molecule type" value="Genomic_DNA"/>
</dbReference>
<organism evidence="2 4">
    <name type="scientific">Didymodactylos carnosus</name>
    <dbReference type="NCBI Taxonomy" id="1234261"/>
    <lineage>
        <taxon>Eukaryota</taxon>
        <taxon>Metazoa</taxon>
        <taxon>Spiralia</taxon>
        <taxon>Gnathifera</taxon>
        <taxon>Rotifera</taxon>
        <taxon>Eurotatoria</taxon>
        <taxon>Bdelloidea</taxon>
        <taxon>Philodinida</taxon>
        <taxon>Philodinidae</taxon>
        <taxon>Didymodactylos</taxon>
    </lineage>
</organism>
<dbReference type="EMBL" id="CAJOBC010000421">
    <property type="protein sequence ID" value="CAF3583916.1"/>
    <property type="molecule type" value="Genomic_DNA"/>
</dbReference>
<protein>
    <submittedName>
        <fullName evidence="2">Uncharacterized protein</fullName>
    </submittedName>
</protein>
<proteinExistence type="predicted"/>
<keyword evidence="1" id="KW-1133">Transmembrane helix</keyword>
<evidence type="ECO:0000313" key="3">
    <source>
        <dbReference type="EMBL" id="CAF3583916.1"/>
    </source>
</evidence>
<keyword evidence="4" id="KW-1185">Reference proteome</keyword>
<reference evidence="2" key="1">
    <citation type="submission" date="2021-02" db="EMBL/GenBank/DDBJ databases">
        <authorList>
            <person name="Nowell W R."/>
        </authorList>
    </citation>
    <scope>NUCLEOTIDE SEQUENCE</scope>
</reference>
<dbReference type="AlphaFoldDB" id="A0A813SNX4"/>
<feature type="transmembrane region" description="Helical" evidence="1">
    <location>
        <begin position="317"/>
        <end position="341"/>
    </location>
</feature>
<keyword evidence="1" id="KW-0472">Membrane</keyword>
<feature type="transmembrane region" description="Helical" evidence="1">
    <location>
        <begin position="441"/>
        <end position="459"/>
    </location>
</feature>
<evidence type="ECO:0000313" key="4">
    <source>
        <dbReference type="Proteomes" id="UP000663829"/>
    </source>
</evidence>
<evidence type="ECO:0000256" key="1">
    <source>
        <dbReference type="SAM" id="Phobius"/>
    </source>
</evidence>
<accession>A0A813SNX4</accession>
<feature type="transmembrane region" description="Helical" evidence="1">
    <location>
        <begin position="227"/>
        <end position="245"/>
    </location>
</feature>
<comment type="caution">
    <text evidence="2">The sequence shown here is derived from an EMBL/GenBank/DDBJ whole genome shotgun (WGS) entry which is preliminary data.</text>
</comment>
<dbReference type="OrthoDB" id="10002410at2759"/>
<feature type="transmembrane region" description="Helical" evidence="1">
    <location>
        <begin position="185"/>
        <end position="206"/>
    </location>
</feature>
<feature type="transmembrane region" description="Helical" evidence="1">
    <location>
        <begin position="251"/>
        <end position="268"/>
    </location>
</feature>
<sequence>MDKFHESSDESAISSLVTPYRRNSYQMAVHASHRKISQISNNQNHVFSSTKKLNQTTSRSLYFIDTKMHMFNDSVEKLPSHGILKPSYSEPIDSFSYNDLLLENTSEFLDSPLHVLRSSTRCLSTHDKENDIDFVSDTDLTISSTTKSTYYHLIIMRAIASTLALSGLVCTETLQTTIYSIHTSIYSLISFHLSIIISSILISYHVHYIKTKSSTFTISKIINFDRCSQISIILCTFFTSAWITANYQTNFNLLLIGAIISGFSVSLMKIKTYENLLQWGASMTIDECQKKVRPNSCTTDIYNNWLKIRTSTLTTFVFIYHILCQLALVIGCVVLFVVVTFQEWRRNYILVAYYPCLVKKCTSDDTLASPLNMTIYNNDKKQEWQSEPDRYIFLISLLIFTMISLLPQAAVNWSSLQTIYNCENRIENNQNIFQYHARAHFLVYILLFFIGFQEAYVYGSMTKFCVSCLYGIKHLIETLILYGIGLTVSNRYFISDVIT</sequence>
<dbReference type="Proteomes" id="UP000663829">
    <property type="component" value="Unassembled WGS sequence"/>
</dbReference>